<evidence type="ECO:0000313" key="1">
    <source>
        <dbReference type="EMBL" id="MEJ6011349.1"/>
    </source>
</evidence>
<name>A0ABU8SCY8_9SPHN</name>
<reference evidence="1 2" key="1">
    <citation type="submission" date="2024-03" db="EMBL/GenBank/DDBJ databases">
        <authorList>
            <person name="Jo J.-H."/>
        </authorList>
    </citation>
    <scope>NUCLEOTIDE SEQUENCE [LARGE SCALE GENOMIC DNA]</scope>
    <source>
        <strain evidence="1 2">AS3R-12</strain>
    </source>
</reference>
<dbReference type="EMBL" id="JBBHJY010000008">
    <property type="protein sequence ID" value="MEJ6011349.1"/>
    <property type="molecule type" value="Genomic_DNA"/>
</dbReference>
<comment type="caution">
    <text evidence="1">The sequence shown here is derived from an EMBL/GenBank/DDBJ whole genome shotgun (WGS) entry which is preliminary data.</text>
</comment>
<sequence>MLADNKLALNAGWDRDILAIELQALVDLEFDTELMGEGSVAGGQGA</sequence>
<organism evidence="1 2">
    <name type="scientific">Novosphingobium aquae</name>
    <dbReference type="NCBI Taxonomy" id="3133435"/>
    <lineage>
        <taxon>Bacteria</taxon>
        <taxon>Pseudomonadati</taxon>
        <taxon>Pseudomonadota</taxon>
        <taxon>Alphaproteobacteria</taxon>
        <taxon>Sphingomonadales</taxon>
        <taxon>Sphingomonadaceae</taxon>
        <taxon>Novosphingobium</taxon>
    </lineage>
</organism>
<dbReference type="Proteomes" id="UP001379235">
    <property type="component" value="Unassembled WGS sequence"/>
</dbReference>
<gene>
    <name evidence="1" type="ORF">WG900_15625</name>
</gene>
<proteinExistence type="predicted"/>
<keyword evidence="2" id="KW-1185">Reference proteome</keyword>
<evidence type="ECO:0000313" key="2">
    <source>
        <dbReference type="Proteomes" id="UP001379235"/>
    </source>
</evidence>
<accession>A0ABU8SCY8</accession>
<dbReference type="RefSeq" id="WP_339968492.1">
    <property type="nucleotide sequence ID" value="NZ_JBBHJY010000008.1"/>
</dbReference>
<protein>
    <submittedName>
        <fullName evidence="1">Uncharacterized protein</fullName>
    </submittedName>
</protein>